<dbReference type="SUPFAM" id="SSF52047">
    <property type="entry name" value="RNI-like"/>
    <property type="match status" value="1"/>
</dbReference>
<gene>
    <name evidence="1" type="ORF">THOM_0423</name>
</gene>
<keyword evidence="2" id="KW-1185">Reference proteome</keyword>
<protein>
    <submittedName>
        <fullName evidence="1">Putative LRR containing protein</fullName>
    </submittedName>
</protein>
<dbReference type="AlphaFoldDB" id="L7K0G7"/>
<dbReference type="EMBL" id="JH993832">
    <property type="protein sequence ID" value="ELQ76702.1"/>
    <property type="molecule type" value="Genomic_DNA"/>
</dbReference>
<dbReference type="OrthoDB" id="10293110at2759"/>
<sequence length="194" mass="22760">MGKGIMDKISELELGRFIIDQDNCKSLKKLKNLKILRIRPEKITNEFLYNLPPSLILLDTINFSQGIIFNTEKYTIKSSIIVPQHQNIKILSVSVDFLYNVRYLSVMMPSLDILVVQYSRSITDYFPVQKSKIKVRELLITCNYTNETTSQEEEMILFIKNIKFYIDFELLKYIEFASLPVSVFFNPKTLRVIR</sequence>
<dbReference type="HOGENOM" id="CLU_114374_0_0_1"/>
<proteinExistence type="predicted"/>
<dbReference type="InParanoid" id="L7K0G7"/>
<name>L7K0G7_TRAHO</name>
<evidence type="ECO:0000313" key="1">
    <source>
        <dbReference type="EMBL" id="ELQ76702.1"/>
    </source>
</evidence>
<accession>L7K0G7</accession>
<dbReference type="Proteomes" id="UP000011185">
    <property type="component" value="Unassembled WGS sequence"/>
</dbReference>
<evidence type="ECO:0000313" key="2">
    <source>
        <dbReference type="Proteomes" id="UP000011185"/>
    </source>
</evidence>
<dbReference type="VEuPathDB" id="MicrosporidiaDB:THOM_0423"/>
<organism evidence="1 2">
    <name type="scientific">Trachipleistophora hominis</name>
    <name type="common">Microsporidian parasite</name>
    <dbReference type="NCBI Taxonomy" id="72359"/>
    <lineage>
        <taxon>Eukaryota</taxon>
        <taxon>Fungi</taxon>
        <taxon>Fungi incertae sedis</taxon>
        <taxon>Microsporidia</taxon>
        <taxon>Pleistophoridae</taxon>
        <taxon>Trachipleistophora</taxon>
    </lineage>
</organism>
<reference evidence="1 2" key="1">
    <citation type="journal article" date="2012" name="PLoS Pathog.">
        <title>The genome of the obligate intracellular parasite Trachipleistophora hominis: new insights into microsporidian genome dynamics and reductive evolution.</title>
        <authorList>
            <person name="Heinz E."/>
            <person name="Williams T.A."/>
            <person name="Nakjang S."/>
            <person name="Noel C.J."/>
            <person name="Swan D.C."/>
            <person name="Goldberg A.V."/>
            <person name="Harris S.R."/>
            <person name="Weinmaier T."/>
            <person name="Markert S."/>
            <person name="Becher D."/>
            <person name="Bernhardt J."/>
            <person name="Dagan T."/>
            <person name="Hacker C."/>
            <person name="Lucocq J.M."/>
            <person name="Schweder T."/>
            <person name="Rattei T."/>
            <person name="Hall N."/>
            <person name="Hirt R.P."/>
            <person name="Embley T.M."/>
        </authorList>
    </citation>
    <scope>NUCLEOTIDE SEQUENCE [LARGE SCALE GENOMIC DNA]</scope>
</reference>